<evidence type="ECO:0000313" key="2">
    <source>
        <dbReference type="Proteomes" id="UP000253208"/>
    </source>
</evidence>
<proteinExistence type="predicted"/>
<dbReference type="AlphaFoldDB" id="A0A367G4Q8"/>
<reference evidence="1 2" key="1">
    <citation type="submission" date="2018-02" db="EMBL/GenBank/DDBJ databases">
        <title>Complete genome sequencing of Faecalibacterium prausnitzii strains isolated from the human gut.</title>
        <authorList>
            <person name="Fitzgerald B.C."/>
            <person name="Shkoporov A.N."/>
            <person name="Ross P.R."/>
            <person name="Hill C."/>
        </authorList>
    </citation>
    <scope>NUCLEOTIDE SEQUENCE [LARGE SCALE GENOMIC DNA]</scope>
    <source>
        <strain evidence="1 2">APC942/31-1</strain>
    </source>
</reference>
<organism evidence="1 2">
    <name type="scientific">Blautia obeum</name>
    <dbReference type="NCBI Taxonomy" id="40520"/>
    <lineage>
        <taxon>Bacteria</taxon>
        <taxon>Bacillati</taxon>
        <taxon>Bacillota</taxon>
        <taxon>Clostridia</taxon>
        <taxon>Lachnospirales</taxon>
        <taxon>Lachnospiraceae</taxon>
        <taxon>Blautia</taxon>
    </lineage>
</organism>
<protein>
    <submittedName>
        <fullName evidence="1">Uncharacterized protein</fullName>
    </submittedName>
</protein>
<sequence>MPKKKMEPKSSVPLQANLTLKDIRDENHKPVTQPDGGVNQTVIEKIIPGFKIRYIFGIDQTEGNTLLEPNCKLEGNLSNRQKQLKDVLLDIRSVL</sequence>
<dbReference type="EMBL" id="PSQG01000004">
    <property type="protein sequence ID" value="RCH45478.1"/>
    <property type="molecule type" value="Genomic_DNA"/>
</dbReference>
<accession>A0A367G4Q8</accession>
<name>A0A367G4Q8_9FIRM</name>
<dbReference type="RefSeq" id="WP_114001755.1">
    <property type="nucleotide sequence ID" value="NZ_PSQG01000004.1"/>
</dbReference>
<comment type="caution">
    <text evidence="1">The sequence shown here is derived from an EMBL/GenBank/DDBJ whole genome shotgun (WGS) entry which is preliminary data.</text>
</comment>
<dbReference type="Proteomes" id="UP000253208">
    <property type="component" value="Unassembled WGS sequence"/>
</dbReference>
<gene>
    <name evidence="1" type="ORF">C4886_03900</name>
</gene>
<evidence type="ECO:0000313" key="1">
    <source>
        <dbReference type="EMBL" id="RCH45478.1"/>
    </source>
</evidence>